<evidence type="ECO:0000313" key="3">
    <source>
        <dbReference type="EMBL" id="SFH67751.1"/>
    </source>
</evidence>
<gene>
    <name evidence="3" type="ORF">SAMN04487861_10245</name>
</gene>
<sequence>MMKRMKYILLAMMTLALLVTAGCDPNNEKGTVNGSSASVSGNGAVSAGSAAVSSADKKEAAKELDIKVYYPDDQGLKLVAVKRTIKTDAAGKYAAAMKSLLTGTKQKGQTTIIPKQAKVKSVKVKGDTAYVDFNQDLVKHFTGGSTGEEMLVGSVVNTLTEFPEIKKVQILIEGNKVETLGGHVDLTVPLERMSSLVK</sequence>
<dbReference type="InterPro" id="IPR019606">
    <property type="entry name" value="GerMN"/>
</dbReference>
<feature type="chain" id="PRO_5038685086" evidence="1">
    <location>
        <begin position="22"/>
        <end position="198"/>
    </location>
</feature>
<feature type="domain" description="GerMN" evidence="2">
    <location>
        <begin position="93"/>
        <end position="181"/>
    </location>
</feature>
<reference evidence="3 4" key="1">
    <citation type="submission" date="2016-10" db="EMBL/GenBank/DDBJ databases">
        <authorList>
            <person name="de Groot N.N."/>
        </authorList>
    </citation>
    <scope>NUCLEOTIDE SEQUENCE [LARGE SCALE GENOMIC DNA]</scope>
    <source>
        <strain evidence="3 4">Z108</strain>
    </source>
</reference>
<dbReference type="Pfam" id="PF10646">
    <property type="entry name" value="Germane"/>
    <property type="match status" value="1"/>
</dbReference>
<dbReference type="EMBL" id="FOQK01000002">
    <property type="protein sequence ID" value="SFH67751.1"/>
    <property type="molecule type" value="Genomic_DNA"/>
</dbReference>
<organism evidence="3 4">
    <name type="scientific">Selenomonas ruminantium</name>
    <dbReference type="NCBI Taxonomy" id="971"/>
    <lineage>
        <taxon>Bacteria</taxon>
        <taxon>Bacillati</taxon>
        <taxon>Bacillota</taxon>
        <taxon>Negativicutes</taxon>
        <taxon>Selenomonadales</taxon>
        <taxon>Selenomonadaceae</taxon>
        <taxon>Selenomonas</taxon>
    </lineage>
</organism>
<dbReference type="Proteomes" id="UP000183639">
    <property type="component" value="Unassembled WGS sequence"/>
</dbReference>
<evidence type="ECO:0000313" key="4">
    <source>
        <dbReference type="Proteomes" id="UP000183639"/>
    </source>
</evidence>
<accession>A0A1I3C191</accession>
<name>A0A1I3C191_SELRU</name>
<protein>
    <submittedName>
        <fullName evidence="3">Sporulation and spore germination</fullName>
    </submittedName>
</protein>
<proteinExistence type="predicted"/>
<dbReference type="PROSITE" id="PS51257">
    <property type="entry name" value="PROKAR_LIPOPROTEIN"/>
    <property type="match status" value="1"/>
</dbReference>
<evidence type="ECO:0000259" key="2">
    <source>
        <dbReference type="SMART" id="SM00909"/>
    </source>
</evidence>
<dbReference type="SMART" id="SM00909">
    <property type="entry name" value="Germane"/>
    <property type="match status" value="1"/>
</dbReference>
<feature type="signal peptide" evidence="1">
    <location>
        <begin position="1"/>
        <end position="21"/>
    </location>
</feature>
<dbReference type="AlphaFoldDB" id="A0A1I3C191"/>
<keyword evidence="1" id="KW-0732">Signal</keyword>
<evidence type="ECO:0000256" key="1">
    <source>
        <dbReference type="SAM" id="SignalP"/>
    </source>
</evidence>